<feature type="transmembrane region" description="Helical" evidence="1">
    <location>
        <begin position="7"/>
        <end position="28"/>
    </location>
</feature>
<comment type="caution">
    <text evidence="2">The sequence shown here is derived from an EMBL/GenBank/DDBJ whole genome shotgun (WGS) entry which is preliminary data.</text>
</comment>
<gene>
    <name evidence="2" type="ORF">NYPRO_LOCUS25038</name>
</gene>
<dbReference type="Proteomes" id="UP000645828">
    <property type="component" value="Unassembled WGS sequence"/>
</dbReference>
<keyword evidence="3" id="KW-1185">Reference proteome</keyword>
<evidence type="ECO:0000313" key="3">
    <source>
        <dbReference type="Proteomes" id="UP000645828"/>
    </source>
</evidence>
<evidence type="ECO:0000313" key="2">
    <source>
        <dbReference type="EMBL" id="CAD7692244.1"/>
    </source>
</evidence>
<organism evidence="2 3">
    <name type="scientific">Nyctereutes procyonoides</name>
    <name type="common">Raccoon dog</name>
    <name type="synonym">Canis procyonoides</name>
    <dbReference type="NCBI Taxonomy" id="34880"/>
    <lineage>
        <taxon>Eukaryota</taxon>
        <taxon>Metazoa</taxon>
        <taxon>Chordata</taxon>
        <taxon>Craniata</taxon>
        <taxon>Vertebrata</taxon>
        <taxon>Euteleostomi</taxon>
        <taxon>Mammalia</taxon>
        <taxon>Eutheria</taxon>
        <taxon>Laurasiatheria</taxon>
        <taxon>Carnivora</taxon>
        <taxon>Caniformia</taxon>
        <taxon>Canidae</taxon>
        <taxon>Nyctereutes</taxon>
    </lineage>
</organism>
<proteinExistence type="predicted"/>
<evidence type="ECO:0000256" key="1">
    <source>
        <dbReference type="SAM" id="Phobius"/>
    </source>
</evidence>
<dbReference type="AlphaFoldDB" id="A0A811ZVS7"/>
<reference evidence="2" key="1">
    <citation type="submission" date="2020-12" db="EMBL/GenBank/DDBJ databases">
        <authorList>
            <consortium name="Molecular Ecology Group"/>
        </authorList>
    </citation>
    <scope>NUCLEOTIDE SEQUENCE</scope>
    <source>
        <strain evidence="2">TBG_1078</strain>
    </source>
</reference>
<keyword evidence="1" id="KW-1133">Transmembrane helix</keyword>
<protein>
    <submittedName>
        <fullName evidence="2">(raccoon dog) hypothetical protein</fullName>
    </submittedName>
</protein>
<dbReference type="EMBL" id="CAJHUB010000775">
    <property type="protein sequence ID" value="CAD7692244.1"/>
    <property type="molecule type" value="Genomic_DNA"/>
</dbReference>
<name>A0A811ZVS7_NYCPR</name>
<keyword evidence="1" id="KW-0472">Membrane</keyword>
<keyword evidence="1" id="KW-0812">Transmembrane</keyword>
<accession>A0A811ZVS7</accession>
<sequence length="110" mass="12694">MIPRLIIIWKAISIPLEILFFLNGWYYAYNSCWNSSYFSHLVVDVVMPFLYFGNEGIRLFCVALTFPSDMMSSYCLLLQTSKHHLDAILKSVLLFFCGSELLLEVITLAI</sequence>